<dbReference type="Proteomes" id="UP000296352">
    <property type="component" value="Chromosome"/>
</dbReference>
<feature type="transmembrane region" description="Helical" evidence="1">
    <location>
        <begin position="6"/>
        <end position="30"/>
    </location>
</feature>
<proteinExistence type="predicted"/>
<keyword evidence="1" id="KW-1133">Transmembrane helix</keyword>
<gene>
    <name evidence="2" type="ORF">CENDO_02625</name>
</gene>
<keyword evidence="1" id="KW-0812">Transmembrane</keyword>
<organism evidence="2 3">
    <name type="scientific">Corynebacterium endometrii</name>
    <dbReference type="NCBI Taxonomy" id="2488819"/>
    <lineage>
        <taxon>Bacteria</taxon>
        <taxon>Bacillati</taxon>
        <taxon>Actinomycetota</taxon>
        <taxon>Actinomycetes</taxon>
        <taxon>Mycobacteriales</taxon>
        <taxon>Corynebacteriaceae</taxon>
        <taxon>Corynebacterium</taxon>
    </lineage>
</organism>
<protein>
    <submittedName>
        <fullName evidence="2">Uncharacterized protein</fullName>
    </submittedName>
</protein>
<feature type="transmembrane region" description="Helical" evidence="1">
    <location>
        <begin position="42"/>
        <end position="67"/>
    </location>
</feature>
<dbReference type="AlphaFoldDB" id="A0A4P7QEE9"/>
<dbReference type="OrthoDB" id="4829747at2"/>
<evidence type="ECO:0000256" key="1">
    <source>
        <dbReference type="SAM" id="Phobius"/>
    </source>
</evidence>
<name>A0A4P7QEE9_9CORY</name>
<dbReference type="KEGG" id="cee:CENDO_02625"/>
<keyword evidence="1" id="KW-0472">Membrane</keyword>
<dbReference type="RefSeq" id="WP_136140640.1">
    <property type="nucleotide sequence ID" value="NZ_CP039247.1"/>
</dbReference>
<evidence type="ECO:0000313" key="3">
    <source>
        <dbReference type="Proteomes" id="UP000296352"/>
    </source>
</evidence>
<keyword evidence="3" id="KW-1185">Reference proteome</keyword>
<reference evidence="2 3" key="1">
    <citation type="submission" date="2019-04" db="EMBL/GenBank/DDBJ databases">
        <title>Corynebacterium endometrii sp. nov., isolated from the uterus of a cow with endometritis.</title>
        <authorList>
            <person name="Ballas P."/>
            <person name="Ruckert C."/>
            <person name="Wagener K."/>
            <person name="Drillich M."/>
            <person name="Kaempfer P."/>
            <person name="Busse H.-J."/>
            <person name="Ehling-Schulz M."/>
        </authorList>
    </citation>
    <scope>NUCLEOTIDE SEQUENCE [LARGE SCALE GENOMIC DNA]</scope>
    <source>
        <strain evidence="2 3">LMM-1653</strain>
    </source>
</reference>
<accession>A0A4P7QEE9</accession>
<sequence length="88" mass="9236">MTIAEMLISISRVAALALAFGVGIPFLFSLGIKLQGDRNSSIAAKAAGTAVFAVLGIVIVVAVLWIARETIFHYTGFEVFPGMTGKAH</sequence>
<dbReference type="EMBL" id="CP039247">
    <property type="protein sequence ID" value="QCB27823.1"/>
    <property type="molecule type" value="Genomic_DNA"/>
</dbReference>
<evidence type="ECO:0000313" key="2">
    <source>
        <dbReference type="EMBL" id="QCB27823.1"/>
    </source>
</evidence>